<dbReference type="HAMAP" id="MF_00503">
    <property type="entry name" value="Ribosomal_bL9"/>
    <property type="match status" value="1"/>
</dbReference>
<dbReference type="InterPro" id="IPR020070">
    <property type="entry name" value="Ribosomal_bL9_N"/>
</dbReference>
<dbReference type="Pfam" id="PF03948">
    <property type="entry name" value="Ribosomal_L9_C"/>
    <property type="match status" value="1"/>
</dbReference>
<evidence type="ECO:0000313" key="10">
    <source>
        <dbReference type="Proteomes" id="UP000604475"/>
    </source>
</evidence>
<dbReference type="NCBIfam" id="TIGR00158">
    <property type="entry name" value="L9"/>
    <property type="match status" value="1"/>
</dbReference>
<dbReference type="InterPro" id="IPR009027">
    <property type="entry name" value="Ribosomal_bL9/RNase_H1_N"/>
</dbReference>
<evidence type="ECO:0000256" key="2">
    <source>
        <dbReference type="ARBA" id="ARBA00022730"/>
    </source>
</evidence>
<gene>
    <name evidence="7 9" type="primary">rplI</name>
    <name evidence="9" type="ORF">I7412_39025</name>
</gene>
<dbReference type="InterPro" id="IPR020069">
    <property type="entry name" value="Ribosomal_bL9_C"/>
</dbReference>
<evidence type="ECO:0000259" key="8">
    <source>
        <dbReference type="PROSITE" id="PS00651"/>
    </source>
</evidence>
<dbReference type="Proteomes" id="UP000604475">
    <property type="component" value="Unassembled WGS sequence"/>
</dbReference>
<dbReference type="RefSeq" id="WP_203006231.1">
    <property type="nucleotide sequence ID" value="NZ_JADWYU010000051.1"/>
</dbReference>
<keyword evidence="5 7" id="KW-0687">Ribonucleoprotein</keyword>
<organism evidence="9 10">
    <name type="scientific">Frankia nepalensis</name>
    <dbReference type="NCBI Taxonomy" id="1836974"/>
    <lineage>
        <taxon>Bacteria</taxon>
        <taxon>Bacillati</taxon>
        <taxon>Actinomycetota</taxon>
        <taxon>Actinomycetes</taxon>
        <taxon>Frankiales</taxon>
        <taxon>Frankiaceae</taxon>
        <taxon>Frankia</taxon>
    </lineage>
</organism>
<dbReference type="EMBL" id="JAEACQ010000367">
    <property type="protein sequence ID" value="MBL7633045.1"/>
    <property type="molecule type" value="Genomic_DNA"/>
</dbReference>
<keyword evidence="3 7" id="KW-0694">RNA-binding</keyword>
<dbReference type="PANTHER" id="PTHR21368">
    <property type="entry name" value="50S RIBOSOMAL PROTEIN L9"/>
    <property type="match status" value="1"/>
</dbReference>
<dbReference type="SUPFAM" id="SSF55653">
    <property type="entry name" value="Ribosomal protein L9 C-domain"/>
    <property type="match status" value="1"/>
</dbReference>
<dbReference type="InterPro" id="IPR000244">
    <property type="entry name" value="Ribosomal_bL9"/>
</dbReference>
<accession>A0A937UV98</accession>
<proteinExistence type="inferred from homology"/>
<dbReference type="SUPFAM" id="SSF55658">
    <property type="entry name" value="L9 N-domain-like"/>
    <property type="match status" value="1"/>
</dbReference>
<feature type="domain" description="Ribosomal protein L9" evidence="8">
    <location>
        <begin position="13"/>
        <end position="40"/>
    </location>
</feature>
<dbReference type="PROSITE" id="PS00651">
    <property type="entry name" value="RIBOSOMAL_L9"/>
    <property type="match status" value="1"/>
</dbReference>
<evidence type="ECO:0000313" key="9">
    <source>
        <dbReference type="EMBL" id="MBL7633045.1"/>
    </source>
</evidence>
<sequence>MKLVLTQEVPGLGSPGDIVEVADGYGRNYLVPRQFAIVATRGIERQVEQIKRARSAREVRDLGHAQEIAEQLKELSVTLTSRAGKEGRLFGSITAGDVTEAVAKAGGPALDKRKVQLTSPIKAVGQHTVSVHLHPEVTAQLSIKVTAKA</sequence>
<dbReference type="AlphaFoldDB" id="A0A937UV98"/>
<comment type="similarity">
    <text evidence="1 7">Belongs to the bacterial ribosomal protein bL9 family.</text>
</comment>
<name>A0A937UV98_9ACTN</name>
<dbReference type="GO" id="GO:0003735">
    <property type="term" value="F:structural constituent of ribosome"/>
    <property type="evidence" value="ECO:0007669"/>
    <property type="project" value="InterPro"/>
</dbReference>
<dbReference type="GO" id="GO:1990904">
    <property type="term" value="C:ribonucleoprotein complex"/>
    <property type="evidence" value="ECO:0007669"/>
    <property type="project" value="UniProtKB-KW"/>
</dbReference>
<dbReference type="Gene3D" id="3.10.430.100">
    <property type="entry name" value="Ribosomal protein L9, C-terminal domain"/>
    <property type="match status" value="1"/>
</dbReference>
<dbReference type="InterPro" id="IPR020594">
    <property type="entry name" value="Ribosomal_bL9_bac/chp"/>
</dbReference>
<dbReference type="GO" id="GO:0019843">
    <property type="term" value="F:rRNA binding"/>
    <property type="evidence" value="ECO:0007669"/>
    <property type="project" value="UniProtKB-UniRule"/>
</dbReference>
<comment type="caution">
    <text evidence="9">The sequence shown here is derived from an EMBL/GenBank/DDBJ whole genome shotgun (WGS) entry which is preliminary data.</text>
</comment>
<dbReference type="Pfam" id="PF01281">
    <property type="entry name" value="Ribosomal_L9_N"/>
    <property type="match status" value="1"/>
</dbReference>
<dbReference type="InterPro" id="IPR036791">
    <property type="entry name" value="Ribosomal_bL9_C_sf"/>
</dbReference>
<evidence type="ECO:0000256" key="3">
    <source>
        <dbReference type="ARBA" id="ARBA00022884"/>
    </source>
</evidence>
<evidence type="ECO:0000256" key="1">
    <source>
        <dbReference type="ARBA" id="ARBA00010605"/>
    </source>
</evidence>
<dbReference type="GO" id="GO:0005840">
    <property type="term" value="C:ribosome"/>
    <property type="evidence" value="ECO:0007669"/>
    <property type="project" value="UniProtKB-KW"/>
</dbReference>
<evidence type="ECO:0000256" key="4">
    <source>
        <dbReference type="ARBA" id="ARBA00022980"/>
    </source>
</evidence>
<dbReference type="GO" id="GO:0006412">
    <property type="term" value="P:translation"/>
    <property type="evidence" value="ECO:0007669"/>
    <property type="project" value="UniProtKB-UniRule"/>
</dbReference>
<dbReference type="FunFam" id="3.40.5.10:FF:000003">
    <property type="entry name" value="50S ribosomal protein L9"/>
    <property type="match status" value="1"/>
</dbReference>
<evidence type="ECO:0000256" key="7">
    <source>
        <dbReference type="HAMAP-Rule" id="MF_00503"/>
    </source>
</evidence>
<keyword evidence="4 7" id="KW-0689">Ribosomal protein</keyword>
<evidence type="ECO:0000256" key="6">
    <source>
        <dbReference type="ARBA" id="ARBA00035292"/>
    </source>
</evidence>
<reference evidence="9" key="1">
    <citation type="submission" date="2020-12" db="EMBL/GenBank/DDBJ databases">
        <title>Genomic characterization of non-nitrogen-fixing Frankia strains.</title>
        <authorList>
            <person name="Carlos-Shanley C."/>
            <person name="Guerra T."/>
            <person name="Hahn D."/>
        </authorList>
    </citation>
    <scope>NUCLEOTIDE SEQUENCE</scope>
    <source>
        <strain evidence="9">CN6</strain>
    </source>
</reference>
<comment type="function">
    <text evidence="7">Binds to the 23S rRNA.</text>
</comment>
<keyword evidence="2 7" id="KW-0699">rRNA-binding</keyword>
<evidence type="ECO:0000256" key="5">
    <source>
        <dbReference type="ARBA" id="ARBA00023274"/>
    </source>
</evidence>
<dbReference type="InterPro" id="IPR036935">
    <property type="entry name" value="Ribosomal_bL9_N_sf"/>
</dbReference>
<dbReference type="Gene3D" id="3.40.5.10">
    <property type="entry name" value="Ribosomal protein L9, N-terminal domain"/>
    <property type="match status" value="1"/>
</dbReference>
<keyword evidence="10" id="KW-1185">Reference proteome</keyword>
<protein>
    <recommendedName>
        <fullName evidence="6 7">Large ribosomal subunit protein bL9</fullName>
    </recommendedName>
</protein>